<keyword evidence="3" id="KW-0677">Repeat</keyword>
<proteinExistence type="predicted"/>
<dbReference type="Proteomes" id="UP000472269">
    <property type="component" value="Unplaced"/>
</dbReference>
<keyword evidence="6" id="KW-0805">Transcription regulation</keyword>
<dbReference type="GO" id="GO:0001817">
    <property type="term" value="P:regulation of cytokine production"/>
    <property type="evidence" value="ECO:0007669"/>
    <property type="project" value="TreeGrafter"/>
</dbReference>
<feature type="domain" description="C2H2-type" evidence="11">
    <location>
        <begin position="77"/>
        <end position="105"/>
    </location>
</feature>
<feature type="domain" description="C2H2-type" evidence="11">
    <location>
        <begin position="49"/>
        <end position="76"/>
    </location>
</feature>
<dbReference type="GO" id="GO:0002682">
    <property type="term" value="P:regulation of immune system process"/>
    <property type="evidence" value="ECO:0007669"/>
    <property type="project" value="TreeGrafter"/>
</dbReference>
<dbReference type="GO" id="GO:0005654">
    <property type="term" value="C:nucleoplasm"/>
    <property type="evidence" value="ECO:0007669"/>
    <property type="project" value="TreeGrafter"/>
</dbReference>
<evidence type="ECO:0000313" key="12">
    <source>
        <dbReference type="Ensembl" id="ENSACUP00000022662.1"/>
    </source>
</evidence>
<dbReference type="PROSITE" id="PS50157">
    <property type="entry name" value="ZINC_FINGER_C2H2_2"/>
    <property type="match status" value="3"/>
</dbReference>
<evidence type="ECO:0000256" key="6">
    <source>
        <dbReference type="ARBA" id="ARBA00023015"/>
    </source>
</evidence>
<keyword evidence="2" id="KW-0479">Metal-binding</keyword>
<dbReference type="GO" id="GO:0008270">
    <property type="term" value="F:zinc ion binding"/>
    <property type="evidence" value="ECO:0007669"/>
    <property type="project" value="UniProtKB-KW"/>
</dbReference>
<dbReference type="FunFam" id="3.30.160.60:FF:000690">
    <property type="entry name" value="Zinc finger protein 354C"/>
    <property type="match status" value="1"/>
</dbReference>
<keyword evidence="5" id="KW-0862">Zinc</keyword>
<dbReference type="InterPro" id="IPR013087">
    <property type="entry name" value="Znf_C2H2_type"/>
</dbReference>
<evidence type="ECO:0000259" key="11">
    <source>
        <dbReference type="PROSITE" id="PS50157"/>
    </source>
</evidence>
<evidence type="ECO:0000256" key="5">
    <source>
        <dbReference type="ARBA" id="ARBA00022833"/>
    </source>
</evidence>
<protein>
    <recommendedName>
        <fullName evidence="11">C2H2-type domain-containing protein</fullName>
    </recommendedName>
</protein>
<evidence type="ECO:0000256" key="7">
    <source>
        <dbReference type="ARBA" id="ARBA00023125"/>
    </source>
</evidence>
<dbReference type="PANTHER" id="PTHR24399:SF23">
    <property type="entry name" value="C2H2-TYPE DOMAIN-CONTAINING PROTEIN"/>
    <property type="match status" value="1"/>
</dbReference>
<evidence type="ECO:0000256" key="1">
    <source>
        <dbReference type="ARBA" id="ARBA00004123"/>
    </source>
</evidence>
<dbReference type="PANTHER" id="PTHR24399">
    <property type="entry name" value="ZINC FINGER AND BTB DOMAIN-CONTAINING"/>
    <property type="match status" value="1"/>
</dbReference>
<keyword evidence="9" id="KW-0539">Nucleus</keyword>
<dbReference type="GO" id="GO:0000978">
    <property type="term" value="F:RNA polymerase II cis-regulatory region sequence-specific DNA binding"/>
    <property type="evidence" value="ECO:0007669"/>
    <property type="project" value="TreeGrafter"/>
</dbReference>
<evidence type="ECO:0000256" key="3">
    <source>
        <dbReference type="ARBA" id="ARBA00022737"/>
    </source>
</evidence>
<dbReference type="GO" id="GO:0001227">
    <property type="term" value="F:DNA-binding transcription repressor activity, RNA polymerase II-specific"/>
    <property type="evidence" value="ECO:0007669"/>
    <property type="project" value="TreeGrafter"/>
</dbReference>
<evidence type="ECO:0000256" key="4">
    <source>
        <dbReference type="ARBA" id="ARBA00022771"/>
    </source>
</evidence>
<evidence type="ECO:0000256" key="2">
    <source>
        <dbReference type="ARBA" id="ARBA00022723"/>
    </source>
</evidence>
<dbReference type="SMART" id="SM00355">
    <property type="entry name" value="ZnF_C2H2"/>
    <property type="match status" value="3"/>
</dbReference>
<dbReference type="AlphaFoldDB" id="A0A663NFP2"/>
<name>A0A663NFP2_ATHCN</name>
<dbReference type="Gene3D" id="3.30.160.60">
    <property type="entry name" value="Classic Zinc Finger"/>
    <property type="match status" value="3"/>
</dbReference>
<evidence type="ECO:0000313" key="13">
    <source>
        <dbReference type="Proteomes" id="UP000472269"/>
    </source>
</evidence>
<dbReference type="InterPro" id="IPR036236">
    <property type="entry name" value="Znf_C2H2_sf"/>
</dbReference>
<dbReference type="FunFam" id="3.30.160.60:FF:002343">
    <property type="entry name" value="Zinc finger protein 33A"/>
    <property type="match status" value="1"/>
</dbReference>
<dbReference type="Ensembl" id="ENSACUT00000024153.1">
    <property type="protein sequence ID" value="ENSACUP00000022662.1"/>
    <property type="gene ID" value="ENSACUG00000015125.1"/>
</dbReference>
<feature type="domain" description="C2H2-type" evidence="11">
    <location>
        <begin position="17"/>
        <end position="48"/>
    </location>
</feature>
<evidence type="ECO:0000256" key="8">
    <source>
        <dbReference type="ARBA" id="ARBA00023163"/>
    </source>
</evidence>
<dbReference type="Pfam" id="PF00096">
    <property type="entry name" value="zf-C2H2"/>
    <property type="match status" value="2"/>
</dbReference>
<dbReference type="PROSITE" id="PS00028">
    <property type="entry name" value="ZINC_FINGER_C2H2_1"/>
    <property type="match status" value="3"/>
</dbReference>
<keyword evidence="7" id="KW-0238">DNA-binding</keyword>
<keyword evidence="4 10" id="KW-0863">Zinc-finger</keyword>
<comment type="subcellular location">
    <subcellularLocation>
        <location evidence="1">Nucleus</location>
    </subcellularLocation>
</comment>
<reference evidence="12" key="2">
    <citation type="submission" date="2025-09" db="UniProtKB">
        <authorList>
            <consortium name="Ensembl"/>
        </authorList>
    </citation>
    <scope>IDENTIFICATION</scope>
</reference>
<evidence type="ECO:0000256" key="10">
    <source>
        <dbReference type="PROSITE-ProRule" id="PRU00042"/>
    </source>
</evidence>
<accession>A0A663NFP2</accession>
<sequence length="108" mass="12590">EIESKEEKGRVGAEQRFLCTTCGKRFSFTSYLVNHLTHHRRIHTGEKPYKCQDCGKSFTERGNLLCHRRIHTKEKPYACSHCGKTFQRRAHLSKHQEKYHNGESTEGA</sequence>
<dbReference type="SUPFAM" id="SSF57667">
    <property type="entry name" value="beta-beta-alpha zinc fingers"/>
    <property type="match status" value="3"/>
</dbReference>
<evidence type="ECO:0000256" key="9">
    <source>
        <dbReference type="ARBA" id="ARBA00023242"/>
    </source>
</evidence>
<organism evidence="12 13">
    <name type="scientific">Athene cunicularia</name>
    <name type="common">Burrowing owl</name>
    <name type="synonym">Speotyto cunicularia</name>
    <dbReference type="NCBI Taxonomy" id="194338"/>
    <lineage>
        <taxon>Eukaryota</taxon>
        <taxon>Metazoa</taxon>
        <taxon>Chordata</taxon>
        <taxon>Craniata</taxon>
        <taxon>Vertebrata</taxon>
        <taxon>Euteleostomi</taxon>
        <taxon>Archelosauria</taxon>
        <taxon>Archosauria</taxon>
        <taxon>Dinosauria</taxon>
        <taxon>Saurischia</taxon>
        <taxon>Theropoda</taxon>
        <taxon>Coelurosauria</taxon>
        <taxon>Aves</taxon>
        <taxon>Neognathae</taxon>
        <taxon>Neoaves</taxon>
        <taxon>Telluraves</taxon>
        <taxon>Strigiformes</taxon>
        <taxon>Strigidae</taxon>
        <taxon>Athene</taxon>
    </lineage>
</organism>
<keyword evidence="13" id="KW-1185">Reference proteome</keyword>
<keyword evidence="8" id="KW-0804">Transcription</keyword>
<reference evidence="12" key="1">
    <citation type="submission" date="2025-08" db="UniProtKB">
        <authorList>
            <consortium name="Ensembl"/>
        </authorList>
    </citation>
    <scope>IDENTIFICATION</scope>
</reference>